<protein>
    <submittedName>
        <fullName evidence="1">Uncharacterized protein</fullName>
    </submittedName>
</protein>
<dbReference type="PATRIC" id="fig|797209.4.peg.3095"/>
<comment type="caution">
    <text evidence="1">The sequence shown here is derived from an EMBL/GenBank/DDBJ whole genome shotgun (WGS) entry which is preliminary data.</text>
</comment>
<proteinExistence type="predicted"/>
<sequence length="38" mass="4367">MEKSEVFYYVFEVKRILDIDACLADIPAKAAVWTQTSD</sequence>
<accession>E7QWE7</accession>
<evidence type="ECO:0000313" key="1">
    <source>
        <dbReference type="EMBL" id="EFW91043.1"/>
    </source>
</evidence>
<reference evidence="1 2" key="1">
    <citation type="journal article" date="2014" name="ISME J.">
        <title>Trehalose/2-sulfotrehalose biosynthesis and glycine-betaine uptake are widely spread mechanisms for osmoadaptation in the Halobacteriales.</title>
        <authorList>
            <person name="Youssef N.H."/>
            <person name="Savage-Ashlock K.N."/>
            <person name="McCully A.L."/>
            <person name="Luedtke B."/>
            <person name="Shaw E.I."/>
            <person name="Hoff W.D."/>
            <person name="Elshahed M.S."/>
        </authorList>
    </citation>
    <scope>NUCLEOTIDE SEQUENCE [LARGE SCALE GENOMIC DNA]</scope>
    <source>
        <strain evidence="1 2">DX253</strain>
    </source>
</reference>
<evidence type="ECO:0000313" key="2">
    <source>
        <dbReference type="Proteomes" id="UP000003751"/>
    </source>
</evidence>
<organism evidence="1 2">
    <name type="scientific">Haladaptatus paucihalophilus DX253</name>
    <dbReference type="NCBI Taxonomy" id="797209"/>
    <lineage>
        <taxon>Archaea</taxon>
        <taxon>Methanobacteriati</taxon>
        <taxon>Methanobacteriota</taxon>
        <taxon>Stenosarchaea group</taxon>
        <taxon>Halobacteria</taxon>
        <taxon>Halobacteriales</taxon>
        <taxon>Haladaptataceae</taxon>
        <taxon>Haladaptatus</taxon>
    </lineage>
</organism>
<dbReference type="EMBL" id="AEMG01000018">
    <property type="protein sequence ID" value="EFW91043.1"/>
    <property type="molecule type" value="Genomic_DNA"/>
</dbReference>
<dbReference type="Proteomes" id="UP000003751">
    <property type="component" value="Unassembled WGS sequence"/>
</dbReference>
<gene>
    <name evidence="1" type="ORF">ZOD2009_15676</name>
</gene>
<name>E7QWE7_HALPU</name>
<dbReference type="AlphaFoldDB" id="E7QWE7"/>